<organism evidence="1">
    <name type="scientific">Arundo donax</name>
    <name type="common">Giant reed</name>
    <name type="synonym">Donax arundinaceus</name>
    <dbReference type="NCBI Taxonomy" id="35708"/>
    <lineage>
        <taxon>Eukaryota</taxon>
        <taxon>Viridiplantae</taxon>
        <taxon>Streptophyta</taxon>
        <taxon>Embryophyta</taxon>
        <taxon>Tracheophyta</taxon>
        <taxon>Spermatophyta</taxon>
        <taxon>Magnoliopsida</taxon>
        <taxon>Liliopsida</taxon>
        <taxon>Poales</taxon>
        <taxon>Poaceae</taxon>
        <taxon>PACMAD clade</taxon>
        <taxon>Arundinoideae</taxon>
        <taxon>Arundineae</taxon>
        <taxon>Arundo</taxon>
    </lineage>
</organism>
<accession>A0A0A9GFW4</accession>
<reference evidence="1" key="2">
    <citation type="journal article" date="2015" name="Data Brief">
        <title>Shoot transcriptome of the giant reed, Arundo donax.</title>
        <authorList>
            <person name="Barrero R.A."/>
            <person name="Guerrero F.D."/>
            <person name="Moolhuijzen P."/>
            <person name="Goolsby J.A."/>
            <person name="Tidwell J."/>
            <person name="Bellgard S.E."/>
            <person name="Bellgard M.I."/>
        </authorList>
    </citation>
    <scope>NUCLEOTIDE SEQUENCE</scope>
    <source>
        <tissue evidence="1">Shoot tissue taken approximately 20 cm above the soil surface</tissue>
    </source>
</reference>
<reference evidence="1" key="1">
    <citation type="submission" date="2014-09" db="EMBL/GenBank/DDBJ databases">
        <authorList>
            <person name="Magalhaes I.L.F."/>
            <person name="Oliveira U."/>
            <person name="Santos F.R."/>
            <person name="Vidigal T.H.D.A."/>
            <person name="Brescovit A.D."/>
            <person name="Santos A.J."/>
        </authorList>
    </citation>
    <scope>NUCLEOTIDE SEQUENCE</scope>
    <source>
        <tissue evidence="1">Shoot tissue taken approximately 20 cm above the soil surface</tissue>
    </source>
</reference>
<protein>
    <submittedName>
        <fullName evidence="1">Uncharacterized protein</fullName>
    </submittedName>
</protein>
<dbReference type="EMBL" id="GBRH01174514">
    <property type="protein sequence ID" value="JAE23382.1"/>
    <property type="molecule type" value="Transcribed_RNA"/>
</dbReference>
<sequence>MYYGLIVWINMHHARYSPLQAAEDNQGRVQYLWITGCDQNTWPFSHGCSKNYIERQKKK</sequence>
<name>A0A0A9GFW4_ARUDO</name>
<evidence type="ECO:0000313" key="1">
    <source>
        <dbReference type="EMBL" id="JAE23382.1"/>
    </source>
</evidence>
<proteinExistence type="predicted"/>
<dbReference type="AlphaFoldDB" id="A0A0A9GFW4"/>